<protein>
    <submittedName>
        <fullName evidence="1">Ankyrin repeat protein</fullName>
    </submittedName>
</protein>
<name>A0A3G5AER7_9VIRU</name>
<evidence type="ECO:0000313" key="1">
    <source>
        <dbReference type="EMBL" id="AYV85680.1"/>
    </source>
</evidence>
<accession>A0A3G5AER7</accession>
<reference evidence="1" key="1">
    <citation type="submission" date="2018-10" db="EMBL/GenBank/DDBJ databases">
        <title>Hidden diversity of soil giant viruses.</title>
        <authorList>
            <person name="Schulz F."/>
            <person name="Alteio L."/>
            <person name="Goudeau D."/>
            <person name="Ryan E.M."/>
            <person name="Malmstrom R.R."/>
            <person name="Blanchard J."/>
            <person name="Woyke T."/>
        </authorList>
    </citation>
    <scope>NUCLEOTIDE SEQUENCE</scope>
    <source>
        <strain evidence="1">SAV1</strain>
    </source>
</reference>
<sequence length="653" mass="77069">MDNIIEWIFNKIFDQITINSSELYIVPFDKIKNRTFANIGICNLVNKLSNRPTTKISEYLLDEKFQENFLFSKIKKKINVQILLGNINKIKYLINFGYKIDERSLQLCIMNNRLDILKLVIDMFKPKLDNKLLSFCAEFGYDDIYFFLREKNLVPNISIFNSAVLGNSLNIIKDINKYIGISKKIVSNAFETDNTDIILYLVEEALNEKIKIEQNLIIYPIMNNNFSLLEKFEKMDLFSFSWHVELYYSAILSGSIKMAEYVETKINYPDMHKNRILDTSKTKKGYISPLLTDIIYEIDGKKYFSHCINYAIQSGSVEMLEYIYSKGYKITPSNFITALKQGTVEMLFFLSKNYETFLPFYFINYFGVNCYFPNKMEKAKILVDNNLLKISYDGKITINDYKKDSLHVEMINQSSQICEDSIYDIDYLMKYSIFFVPEQGYKLNNQLLSKVRLCLEFNLDEELRNILTKKLNEYDKQIVIDSIYLFGNISQIKKFYPLLDNEFVYVPNKQIIMEILCYGQLNKLCYLQNNKLINESLSKDLYTLSTAISDHYLNLFFKKFGKYDPELKFVILSKKKEEIEKLFEKLFEKSPHLVNNLPTNIIKNLLLLDDIDLIKNLDTKFGIKKFLCEDELINWMEENDLLEIREFIQKIEK</sequence>
<dbReference type="EMBL" id="MK072466">
    <property type="protein sequence ID" value="AYV85680.1"/>
    <property type="molecule type" value="Genomic_DNA"/>
</dbReference>
<organism evidence="1">
    <name type="scientific">Satyrvirus sp</name>
    <dbReference type="NCBI Taxonomy" id="2487771"/>
    <lineage>
        <taxon>Viruses</taxon>
        <taxon>Varidnaviria</taxon>
        <taxon>Bamfordvirae</taxon>
        <taxon>Nucleocytoviricota</taxon>
        <taxon>Megaviricetes</taxon>
        <taxon>Imitervirales</taxon>
        <taxon>Mimiviridae</taxon>
        <taxon>Megamimivirinae</taxon>
    </lineage>
</organism>
<dbReference type="SUPFAM" id="SSF48403">
    <property type="entry name" value="Ankyrin repeat"/>
    <property type="match status" value="1"/>
</dbReference>
<dbReference type="InterPro" id="IPR036770">
    <property type="entry name" value="Ankyrin_rpt-contain_sf"/>
</dbReference>
<gene>
    <name evidence="1" type="ORF">Satyrvirus30_5</name>
</gene>
<proteinExistence type="predicted"/>